<reference evidence="2 3" key="1">
    <citation type="submission" date="2015-08" db="EMBL/GenBank/DDBJ databases">
        <title>Next Generation Sequencing and Analysis of the Genome of Puccinia sorghi L Schw, the Causal Agent of Maize Common Rust.</title>
        <authorList>
            <person name="Rochi L."/>
            <person name="Burguener G."/>
            <person name="Darino M."/>
            <person name="Turjanski A."/>
            <person name="Kreff E."/>
            <person name="Dieguez M.J."/>
            <person name="Sacco F."/>
        </authorList>
    </citation>
    <scope>NUCLEOTIDE SEQUENCE [LARGE SCALE GENOMIC DNA]</scope>
    <source>
        <strain evidence="2 3">RO10H11247</strain>
    </source>
</reference>
<organism evidence="2 3">
    <name type="scientific">Puccinia sorghi</name>
    <dbReference type="NCBI Taxonomy" id="27349"/>
    <lineage>
        <taxon>Eukaryota</taxon>
        <taxon>Fungi</taxon>
        <taxon>Dikarya</taxon>
        <taxon>Basidiomycota</taxon>
        <taxon>Pucciniomycotina</taxon>
        <taxon>Pucciniomycetes</taxon>
        <taxon>Pucciniales</taxon>
        <taxon>Pucciniaceae</taxon>
        <taxon>Puccinia</taxon>
    </lineage>
</organism>
<dbReference type="VEuPathDB" id="FungiDB:VP01_2049g3"/>
<accession>A0A0L6VAY3</accession>
<dbReference type="Proteomes" id="UP000037035">
    <property type="component" value="Unassembled WGS sequence"/>
</dbReference>
<dbReference type="OrthoDB" id="10573412at2759"/>
<comment type="caution">
    <text evidence="2">The sequence shown here is derived from an EMBL/GenBank/DDBJ whole genome shotgun (WGS) entry which is preliminary data.</text>
</comment>
<dbReference type="AlphaFoldDB" id="A0A0L6VAY3"/>
<sequence>MTKTQDMWLGPSQPNEINQPAVKLFYKAMPPSFPPSTAAKTFECPHQTTLLSAALLPMYLNLKNSSSKSALSTLSSSGNHIVTQDSDFPPFEAMKQIPTSKFKIKITMEDPNKSARNMKQEKAQEDSLALSYGPEEDQLALERTQARLAANATHL</sequence>
<protein>
    <submittedName>
        <fullName evidence="2">Uncharacterized protein</fullName>
    </submittedName>
</protein>
<keyword evidence="3" id="KW-1185">Reference proteome</keyword>
<evidence type="ECO:0000256" key="1">
    <source>
        <dbReference type="SAM" id="MobiDB-lite"/>
    </source>
</evidence>
<evidence type="ECO:0000313" key="2">
    <source>
        <dbReference type="EMBL" id="KNZ57888.1"/>
    </source>
</evidence>
<feature type="region of interest" description="Disordered" evidence="1">
    <location>
        <begin position="109"/>
        <end position="136"/>
    </location>
</feature>
<proteinExistence type="predicted"/>
<name>A0A0L6VAY3_9BASI</name>
<feature type="compositionally biased region" description="Basic and acidic residues" evidence="1">
    <location>
        <begin position="109"/>
        <end position="125"/>
    </location>
</feature>
<dbReference type="EMBL" id="LAVV01006892">
    <property type="protein sequence ID" value="KNZ57888.1"/>
    <property type="molecule type" value="Genomic_DNA"/>
</dbReference>
<gene>
    <name evidence="2" type="ORF">VP01_2049g3</name>
</gene>
<evidence type="ECO:0000313" key="3">
    <source>
        <dbReference type="Proteomes" id="UP000037035"/>
    </source>
</evidence>